<keyword evidence="1" id="KW-1133">Transmembrane helix</keyword>
<feature type="transmembrane region" description="Helical" evidence="1">
    <location>
        <begin position="158"/>
        <end position="181"/>
    </location>
</feature>
<protein>
    <recommendedName>
        <fullName evidence="4">DUF2752 domain-containing protein</fullName>
    </recommendedName>
</protein>
<feature type="transmembrane region" description="Helical" evidence="1">
    <location>
        <begin position="89"/>
        <end position="109"/>
    </location>
</feature>
<evidence type="ECO:0000313" key="2">
    <source>
        <dbReference type="EMBL" id="GAA3500933.1"/>
    </source>
</evidence>
<evidence type="ECO:0000256" key="1">
    <source>
        <dbReference type="SAM" id="Phobius"/>
    </source>
</evidence>
<evidence type="ECO:0000313" key="3">
    <source>
        <dbReference type="Proteomes" id="UP001501455"/>
    </source>
</evidence>
<sequence>MSDTATAGAEGRRRWLPLQVHLEGHDRHRWAGPLAAVGLASGALLAVLGLPPVDLHSPLHHAGVMDPLCGGTRGVHAAMFGDFVTAWRYNPLSLLLVLGAAGVLGREAVGRLRGRWPNLRVRNRGAAVATGVVLLVALEANQQAHADLLSSGPGRAPSAWLLLSVTLPLAAAVVLLVLLLIRRAGRP</sequence>
<keyword evidence="3" id="KW-1185">Reference proteome</keyword>
<comment type="caution">
    <text evidence="2">The sequence shown here is derived from an EMBL/GenBank/DDBJ whole genome shotgun (WGS) entry which is preliminary data.</text>
</comment>
<reference evidence="3" key="1">
    <citation type="journal article" date="2019" name="Int. J. Syst. Evol. Microbiol.">
        <title>The Global Catalogue of Microorganisms (GCM) 10K type strain sequencing project: providing services to taxonomists for standard genome sequencing and annotation.</title>
        <authorList>
            <consortium name="The Broad Institute Genomics Platform"/>
            <consortium name="The Broad Institute Genome Sequencing Center for Infectious Disease"/>
            <person name="Wu L."/>
            <person name="Ma J."/>
        </authorList>
    </citation>
    <scope>NUCLEOTIDE SEQUENCE [LARGE SCALE GENOMIC DNA]</scope>
    <source>
        <strain evidence="3">JCM 4816</strain>
    </source>
</reference>
<organism evidence="2 3">
    <name type="scientific">Streptomyces prasinosporus</name>
    <dbReference type="NCBI Taxonomy" id="68256"/>
    <lineage>
        <taxon>Bacteria</taxon>
        <taxon>Bacillati</taxon>
        <taxon>Actinomycetota</taxon>
        <taxon>Actinomycetes</taxon>
        <taxon>Kitasatosporales</taxon>
        <taxon>Streptomycetaceae</taxon>
        <taxon>Streptomyces</taxon>
        <taxon>Streptomyces albogriseolus group</taxon>
    </lineage>
</organism>
<feature type="transmembrane region" description="Helical" evidence="1">
    <location>
        <begin position="121"/>
        <end position="138"/>
    </location>
</feature>
<dbReference type="Pfam" id="PF10825">
    <property type="entry name" value="DUF2752"/>
    <property type="match status" value="1"/>
</dbReference>
<keyword evidence="1" id="KW-0812">Transmembrane</keyword>
<accession>A0ABP6U1X0</accession>
<evidence type="ECO:0008006" key="4">
    <source>
        <dbReference type="Google" id="ProtNLM"/>
    </source>
</evidence>
<keyword evidence="1" id="KW-0472">Membrane</keyword>
<dbReference type="InterPro" id="IPR021215">
    <property type="entry name" value="DUF2752"/>
</dbReference>
<feature type="transmembrane region" description="Helical" evidence="1">
    <location>
        <begin position="30"/>
        <end position="50"/>
    </location>
</feature>
<proteinExistence type="predicted"/>
<name>A0ABP6U1X0_9ACTN</name>
<gene>
    <name evidence="2" type="ORF">GCM10019016_080400</name>
</gene>
<dbReference type="EMBL" id="BAAAXF010000057">
    <property type="protein sequence ID" value="GAA3500933.1"/>
    <property type="molecule type" value="Genomic_DNA"/>
</dbReference>
<dbReference type="RefSeq" id="WP_158103112.1">
    <property type="nucleotide sequence ID" value="NZ_BAAAXF010000057.1"/>
</dbReference>
<dbReference type="Proteomes" id="UP001501455">
    <property type="component" value="Unassembled WGS sequence"/>
</dbReference>